<protein>
    <submittedName>
        <fullName evidence="2">Uncharacterized protein</fullName>
    </submittedName>
</protein>
<evidence type="ECO:0000313" key="2">
    <source>
        <dbReference type="EMBL" id="CAB4199507.1"/>
    </source>
</evidence>
<dbReference type="EMBL" id="LR797280">
    <property type="protein sequence ID" value="CAB4199507.1"/>
    <property type="molecule type" value="Genomic_DNA"/>
</dbReference>
<sequence length="292" mass="30973">MSFGKSKTKSSQQGTSQTTVNPWSQQQFTDQSKGMMDAVNNYTSQPFKPYTGQMVAGLGAGQQTAKNIAGANVGQSGGILDTAISGVNNAMGYDGTDVSRWYNPYEKQVVDATGAYMDQGLQQNLSQNNARATQAGAFGGSRHGVADAELMRNSGMDKAKMMADLRYQGYGDARNAGFQNQQAQYQGAGLLAGLGNEKQASWQRDADYMAKLGATDRDIEQMQLLAQRAEFDRSAKDQYDKLLLELQTRQGILGATPITTNTNSTGSSSGSSKSFGASFGFGPSGFSVGGGT</sequence>
<name>A0A6J5RYH5_9CAUD</name>
<feature type="region of interest" description="Disordered" evidence="1">
    <location>
        <begin position="1"/>
        <end position="31"/>
    </location>
</feature>
<proteinExistence type="predicted"/>
<accession>A0A6J5RYH5</accession>
<evidence type="ECO:0000256" key="1">
    <source>
        <dbReference type="SAM" id="MobiDB-lite"/>
    </source>
</evidence>
<feature type="compositionally biased region" description="Polar residues" evidence="1">
    <location>
        <begin position="20"/>
        <end position="31"/>
    </location>
</feature>
<reference evidence="2" key="1">
    <citation type="submission" date="2020-05" db="EMBL/GenBank/DDBJ databases">
        <authorList>
            <person name="Chiriac C."/>
            <person name="Salcher M."/>
            <person name="Ghai R."/>
            <person name="Kavagutti S V."/>
        </authorList>
    </citation>
    <scope>NUCLEOTIDE SEQUENCE</scope>
</reference>
<gene>
    <name evidence="2" type="ORF">UFOVP1333_54</name>
</gene>
<feature type="compositionally biased region" description="Low complexity" evidence="1">
    <location>
        <begin position="9"/>
        <end position="19"/>
    </location>
</feature>
<organism evidence="2">
    <name type="scientific">uncultured Caudovirales phage</name>
    <dbReference type="NCBI Taxonomy" id="2100421"/>
    <lineage>
        <taxon>Viruses</taxon>
        <taxon>Duplodnaviria</taxon>
        <taxon>Heunggongvirae</taxon>
        <taxon>Uroviricota</taxon>
        <taxon>Caudoviricetes</taxon>
        <taxon>Peduoviridae</taxon>
        <taxon>Maltschvirus</taxon>
        <taxon>Maltschvirus maltsch</taxon>
    </lineage>
</organism>